<organism evidence="1 2">
    <name type="scientific">Caerostris darwini</name>
    <dbReference type="NCBI Taxonomy" id="1538125"/>
    <lineage>
        <taxon>Eukaryota</taxon>
        <taxon>Metazoa</taxon>
        <taxon>Ecdysozoa</taxon>
        <taxon>Arthropoda</taxon>
        <taxon>Chelicerata</taxon>
        <taxon>Arachnida</taxon>
        <taxon>Araneae</taxon>
        <taxon>Araneomorphae</taxon>
        <taxon>Entelegynae</taxon>
        <taxon>Araneoidea</taxon>
        <taxon>Araneidae</taxon>
        <taxon>Caerostris</taxon>
    </lineage>
</organism>
<comment type="caution">
    <text evidence="1">The sequence shown here is derived from an EMBL/GenBank/DDBJ whole genome shotgun (WGS) entry which is preliminary data.</text>
</comment>
<dbReference type="Proteomes" id="UP001054837">
    <property type="component" value="Unassembled WGS sequence"/>
</dbReference>
<sequence>MYSEENSLRTNATGTGPENRLQWGRLFPEFPLPLLFRNFPTCLWPEGMESNRNKEIVIRFRDEAGIDLSTIPPTALTTTSKLDYLRNDDVIF</sequence>
<reference evidence="1 2" key="1">
    <citation type="submission" date="2021-06" db="EMBL/GenBank/DDBJ databases">
        <title>Caerostris darwini draft genome.</title>
        <authorList>
            <person name="Kono N."/>
            <person name="Arakawa K."/>
        </authorList>
    </citation>
    <scope>NUCLEOTIDE SEQUENCE [LARGE SCALE GENOMIC DNA]</scope>
</reference>
<accession>A0AAV4R6G1</accession>
<dbReference type="EMBL" id="BPLQ01005716">
    <property type="protein sequence ID" value="GIY16606.1"/>
    <property type="molecule type" value="Genomic_DNA"/>
</dbReference>
<evidence type="ECO:0000313" key="2">
    <source>
        <dbReference type="Proteomes" id="UP001054837"/>
    </source>
</evidence>
<name>A0AAV4R6G1_9ARAC</name>
<proteinExistence type="predicted"/>
<protein>
    <submittedName>
        <fullName evidence="1">Uncharacterized protein</fullName>
    </submittedName>
</protein>
<keyword evidence="2" id="KW-1185">Reference proteome</keyword>
<gene>
    <name evidence="1" type="ORF">CDAR_599031</name>
</gene>
<evidence type="ECO:0000313" key="1">
    <source>
        <dbReference type="EMBL" id="GIY16606.1"/>
    </source>
</evidence>
<dbReference type="AlphaFoldDB" id="A0AAV4R6G1"/>